<dbReference type="GO" id="GO:0000981">
    <property type="term" value="F:DNA-binding transcription factor activity, RNA polymerase II-specific"/>
    <property type="evidence" value="ECO:0007669"/>
    <property type="project" value="InterPro"/>
</dbReference>
<dbReference type="InterPro" id="IPR021858">
    <property type="entry name" value="Fun_TF"/>
</dbReference>
<evidence type="ECO:0000256" key="6">
    <source>
        <dbReference type="SAM" id="MobiDB-lite"/>
    </source>
</evidence>
<evidence type="ECO:0000313" key="8">
    <source>
        <dbReference type="EMBL" id="KAJ8988371.1"/>
    </source>
</evidence>
<dbReference type="InterPro" id="IPR036864">
    <property type="entry name" value="Zn2-C6_fun-type_DNA-bd_sf"/>
</dbReference>
<evidence type="ECO:0000256" key="3">
    <source>
        <dbReference type="ARBA" id="ARBA00023125"/>
    </source>
</evidence>
<keyword evidence="3" id="KW-0238">DNA-binding</keyword>
<evidence type="ECO:0000259" key="7">
    <source>
        <dbReference type="PROSITE" id="PS50048"/>
    </source>
</evidence>
<dbReference type="AlphaFoldDB" id="A0AAN6EN45"/>
<name>A0AAN6EN45_EXODE</name>
<dbReference type="Pfam" id="PF11951">
    <property type="entry name" value="Fungal_trans_2"/>
    <property type="match status" value="1"/>
</dbReference>
<dbReference type="CDD" id="cd00067">
    <property type="entry name" value="GAL4"/>
    <property type="match status" value="1"/>
</dbReference>
<dbReference type="InterPro" id="IPR001138">
    <property type="entry name" value="Zn2Cys6_DnaBD"/>
</dbReference>
<dbReference type="PANTHER" id="PTHR37534:SF46">
    <property type="entry name" value="ZN(II)2CYS6 TRANSCRIPTION FACTOR (EUROFUNG)"/>
    <property type="match status" value="1"/>
</dbReference>
<evidence type="ECO:0000256" key="1">
    <source>
        <dbReference type="ARBA" id="ARBA00004123"/>
    </source>
</evidence>
<feature type="compositionally biased region" description="Basic residues" evidence="6">
    <location>
        <begin position="76"/>
        <end position="86"/>
    </location>
</feature>
<reference evidence="8" key="1">
    <citation type="submission" date="2023-01" db="EMBL/GenBank/DDBJ databases">
        <title>Exophiala dermititidis isolated from Cystic Fibrosis Patient.</title>
        <authorList>
            <person name="Kurbessoian T."/>
            <person name="Crocker A."/>
            <person name="Murante D."/>
            <person name="Hogan D.A."/>
            <person name="Stajich J.E."/>
        </authorList>
    </citation>
    <scope>NUCLEOTIDE SEQUENCE</scope>
    <source>
        <strain evidence="8">Ex8</strain>
    </source>
</reference>
<comment type="caution">
    <text evidence="8">The sequence shown here is derived from an EMBL/GenBank/DDBJ whole genome shotgun (WGS) entry which is preliminary data.</text>
</comment>
<comment type="subcellular location">
    <subcellularLocation>
        <location evidence="1">Nucleus</location>
    </subcellularLocation>
</comment>
<dbReference type="GO" id="GO:0005634">
    <property type="term" value="C:nucleus"/>
    <property type="evidence" value="ECO:0007669"/>
    <property type="project" value="UniProtKB-SubCell"/>
</dbReference>
<keyword evidence="2" id="KW-0805">Transcription regulation</keyword>
<dbReference type="EMBL" id="JAJGCB010000019">
    <property type="protein sequence ID" value="KAJ8988371.1"/>
    <property type="molecule type" value="Genomic_DNA"/>
</dbReference>
<evidence type="ECO:0000256" key="4">
    <source>
        <dbReference type="ARBA" id="ARBA00023163"/>
    </source>
</evidence>
<evidence type="ECO:0000313" key="9">
    <source>
        <dbReference type="Proteomes" id="UP001161757"/>
    </source>
</evidence>
<dbReference type="Pfam" id="PF00172">
    <property type="entry name" value="Zn_clus"/>
    <property type="match status" value="1"/>
</dbReference>
<dbReference type="SUPFAM" id="SSF57701">
    <property type="entry name" value="Zn2/Cys6 DNA-binding domain"/>
    <property type="match status" value="1"/>
</dbReference>
<dbReference type="PANTHER" id="PTHR37534">
    <property type="entry name" value="TRANSCRIPTIONAL ACTIVATOR PROTEIN UGA3"/>
    <property type="match status" value="1"/>
</dbReference>
<dbReference type="PROSITE" id="PS50048">
    <property type="entry name" value="ZN2_CY6_FUNGAL_2"/>
    <property type="match status" value="1"/>
</dbReference>
<feature type="region of interest" description="Disordered" evidence="6">
    <location>
        <begin position="73"/>
        <end position="96"/>
    </location>
</feature>
<keyword evidence="4" id="KW-0804">Transcription</keyword>
<dbReference type="Proteomes" id="UP001161757">
    <property type="component" value="Unassembled WGS sequence"/>
</dbReference>
<keyword evidence="5" id="KW-0539">Nucleus</keyword>
<accession>A0AAN6EN45</accession>
<dbReference type="GO" id="GO:0003677">
    <property type="term" value="F:DNA binding"/>
    <property type="evidence" value="ECO:0007669"/>
    <property type="project" value="UniProtKB-KW"/>
</dbReference>
<feature type="domain" description="Zn(2)-C6 fungal-type" evidence="7">
    <location>
        <begin position="31"/>
        <end position="59"/>
    </location>
</feature>
<proteinExistence type="predicted"/>
<gene>
    <name evidence="8" type="ORF">HRR80_007783</name>
</gene>
<evidence type="ECO:0000256" key="2">
    <source>
        <dbReference type="ARBA" id="ARBA00023015"/>
    </source>
</evidence>
<dbReference type="GO" id="GO:0008270">
    <property type="term" value="F:zinc ion binding"/>
    <property type="evidence" value="ECO:0007669"/>
    <property type="project" value="InterPro"/>
</dbReference>
<evidence type="ECO:0000256" key="5">
    <source>
        <dbReference type="ARBA" id="ARBA00023242"/>
    </source>
</evidence>
<dbReference type="PROSITE" id="PS00463">
    <property type="entry name" value="ZN2_CY6_FUNGAL_1"/>
    <property type="match status" value="1"/>
</dbReference>
<sequence>MAMSATMTSQLESALTPMAWLPLQPDHFDGACRTCRKCRSDCDGRLPHCNTCSSAGLKCAGYGVQIQWPTSLAEKRTRKAPKRAKSKPNLTSMPPSVGQTSVAAVAFSSLGLPESENFLMEHYLKNLSRIAIAIDYAENGYRSLTQSSINDPCTLNSILAVAASHYSKWQRREDRESRHYLRKAFASLQSRLKYSKLVYEENTVVAMLSLLSYEIFNGTKGWAAHYQGIRGWLSARGNSSDLNPFIKTWFAMIETQKALNIGGCTTPEVQSWIDSSATWTDGANASIDPFFGCSVRLPRLMAAAAKLYDLSKECAEAESGSKEVVESMAIDLQQQVKESAIDMGSEPSLAVSCHDKSIALSAIEDINHREYFRRIVAAAETFRHAMHIYIYRITHPPEEPASAEIRESMDQMFELLATVPDALGPGSNLGWCLTVLGAELDIPDQREYIRSRLKGIKLLGMNNPSSAEKVLEQVWTGRDLYHQGFYSGLPRWQDIMQNMGEGQILV</sequence>
<organism evidence="8 9">
    <name type="scientific">Exophiala dermatitidis</name>
    <name type="common">Black yeast-like fungus</name>
    <name type="synonym">Wangiella dermatitidis</name>
    <dbReference type="NCBI Taxonomy" id="5970"/>
    <lineage>
        <taxon>Eukaryota</taxon>
        <taxon>Fungi</taxon>
        <taxon>Dikarya</taxon>
        <taxon>Ascomycota</taxon>
        <taxon>Pezizomycotina</taxon>
        <taxon>Eurotiomycetes</taxon>
        <taxon>Chaetothyriomycetidae</taxon>
        <taxon>Chaetothyriales</taxon>
        <taxon>Herpotrichiellaceae</taxon>
        <taxon>Exophiala</taxon>
    </lineage>
</organism>
<protein>
    <recommendedName>
        <fullName evidence="7">Zn(2)-C6 fungal-type domain-containing protein</fullName>
    </recommendedName>
</protein>